<dbReference type="EMBL" id="ML769441">
    <property type="protein sequence ID" value="KAE9401829.1"/>
    <property type="molecule type" value="Genomic_DNA"/>
</dbReference>
<evidence type="ECO:0000313" key="6">
    <source>
        <dbReference type="EMBL" id="KAE9401829.1"/>
    </source>
</evidence>
<comment type="subcellular location">
    <subcellularLocation>
        <location evidence="1">Membrane</location>
        <topology evidence="1">Multi-pass membrane protein</topology>
    </subcellularLocation>
</comment>
<dbReference type="PANTHER" id="PTHR21576:SF158">
    <property type="entry name" value="RIBOSOMAL RNA-PROCESSING PROTEIN 12-LIKE CONSERVED DOMAIN-CONTAINING PROTEIN"/>
    <property type="match status" value="1"/>
</dbReference>
<evidence type="ECO:0000256" key="4">
    <source>
        <dbReference type="ARBA" id="ARBA00023136"/>
    </source>
</evidence>
<evidence type="ECO:0000313" key="7">
    <source>
        <dbReference type="Proteomes" id="UP000799118"/>
    </source>
</evidence>
<keyword evidence="7" id="KW-1185">Reference proteome</keyword>
<evidence type="ECO:0000256" key="3">
    <source>
        <dbReference type="ARBA" id="ARBA00022989"/>
    </source>
</evidence>
<evidence type="ECO:0008006" key="8">
    <source>
        <dbReference type="Google" id="ProtNLM"/>
    </source>
</evidence>
<keyword evidence="2 5" id="KW-0812">Transmembrane</keyword>
<proteinExistence type="predicted"/>
<keyword evidence="4 5" id="KW-0472">Membrane</keyword>
<organism evidence="6 7">
    <name type="scientific">Gymnopus androsaceus JB14</name>
    <dbReference type="NCBI Taxonomy" id="1447944"/>
    <lineage>
        <taxon>Eukaryota</taxon>
        <taxon>Fungi</taxon>
        <taxon>Dikarya</taxon>
        <taxon>Basidiomycota</taxon>
        <taxon>Agaricomycotina</taxon>
        <taxon>Agaricomycetes</taxon>
        <taxon>Agaricomycetidae</taxon>
        <taxon>Agaricales</taxon>
        <taxon>Marasmiineae</taxon>
        <taxon>Omphalotaceae</taxon>
        <taxon>Gymnopus</taxon>
    </lineage>
</organism>
<gene>
    <name evidence="6" type="ORF">BT96DRAFT_991664</name>
</gene>
<dbReference type="PANTHER" id="PTHR21576">
    <property type="entry name" value="UNCHARACTERIZED NODULIN-LIKE PROTEIN"/>
    <property type="match status" value="1"/>
</dbReference>
<dbReference type="Proteomes" id="UP000799118">
    <property type="component" value="Unassembled WGS sequence"/>
</dbReference>
<feature type="transmembrane region" description="Helical" evidence="5">
    <location>
        <begin position="72"/>
        <end position="92"/>
    </location>
</feature>
<evidence type="ECO:0000256" key="1">
    <source>
        <dbReference type="ARBA" id="ARBA00004141"/>
    </source>
</evidence>
<name>A0A6A4HTS5_9AGAR</name>
<keyword evidence="3 5" id="KW-1133">Transmembrane helix</keyword>
<dbReference type="AlphaFoldDB" id="A0A6A4HTS5"/>
<feature type="transmembrane region" description="Helical" evidence="5">
    <location>
        <begin position="318"/>
        <end position="337"/>
    </location>
</feature>
<feature type="transmembrane region" description="Helical" evidence="5">
    <location>
        <begin position="152"/>
        <end position="172"/>
    </location>
</feature>
<dbReference type="OrthoDB" id="410267at2759"/>
<dbReference type="SUPFAM" id="SSF103473">
    <property type="entry name" value="MFS general substrate transporter"/>
    <property type="match status" value="1"/>
</dbReference>
<sequence length="364" mass="39673">MFTGFCLLLVGYSGIRIIYDTGSGSSTSGSISTATFPLLVLFSWMTGVGASGGVAASLNVTAKSFPDSLRGSTVGIVSSALGLSAFVFSFIARTLPMLFGFFFVRPIPLEAPPQMIPSEPNTQTPLLMESGSRQRCSSTFRRPLERIHGRKLISSLDFWLLFCISSLGLMYINNVGSMARILYIHENYPKHDETEVSRLQAAQVSTISLASFLGRIFIGIVSDFLKAHFGLPRSYLLFLATTTTSSLPDCRFPAHFSEILGFLAFSPLIGGNIFSVAFGKNLDAHESPVTAQILSLLVGETNPRSECREGRVCYVETLYLTIIGCALSVLLGVWAGWRDHRRIDAPLIVDEEGREVGRARTSVE</sequence>
<evidence type="ECO:0000256" key="2">
    <source>
        <dbReference type="ARBA" id="ARBA00022692"/>
    </source>
</evidence>
<evidence type="ECO:0000256" key="5">
    <source>
        <dbReference type="SAM" id="Phobius"/>
    </source>
</evidence>
<dbReference type="InterPro" id="IPR036259">
    <property type="entry name" value="MFS_trans_sf"/>
</dbReference>
<protein>
    <recommendedName>
        <fullName evidence="8">MFS general substrate transporter</fullName>
    </recommendedName>
</protein>
<accession>A0A6A4HTS5</accession>
<reference evidence="6" key="1">
    <citation type="journal article" date="2019" name="Environ. Microbiol.">
        <title>Fungal ecological strategies reflected in gene transcription - a case study of two litter decomposers.</title>
        <authorList>
            <person name="Barbi F."/>
            <person name="Kohler A."/>
            <person name="Barry K."/>
            <person name="Baskaran P."/>
            <person name="Daum C."/>
            <person name="Fauchery L."/>
            <person name="Ihrmark K."/>
            <person name="Kuo A."/>
            <person name="LaButti K."/>
            <person name="Lipzen A."/>
            <person name="Morin E."/>
            <person name="Grigoriev I.V."/>
            <person name="Henrissat B."/>
            <person name="Lindahl B."/>
            <person name="Martin F."/>
        </authorList>
    </citation>
    <scope>NUCLEOTIDE SEQUENCE</scope>
    <source>
        <strain evidence="6">JB14</strain>
    </source>
</reference>
<feature type="transmembrane region" description="Helical" evidence="5">
    <location>
        <begin position="37"/>
        <end position="60"/>
    </location>
</feature>
<dbReference type="GO" id="GO:0000329">
    <property type="term" value="C:fungal-type vacuole membrane"/>
    <property type="evidence" value="ECO:0007669"/>
    <property type="project" value="TreeGrafter"/>
</dbReference>
<feature type="transmembrane region" description="Helical" evidence="5">
    <location>
        <begin position="259"/>
        <end position="278"/>
    </location>
</feature>